<comment type="caution">
    <text evidence="2">The sequence shown here is derived from an EMBL/GenBank/DDBJ whole genome shotgun (WGS) entry which is preliminary data.</text>
</comment>
<sequence length="62" mass="7298">MKDDRHVTGTFTAFDKFGNFVLTSATEFFREEERKMQMMIVPLDFVVKIFSKPADFTKTEKL</sequence>
<dbReference type="Gene3D" id="2.30.30.100">
    <property type="match status" value="1"/>
</dbReference>
<dbReference type="InterPro" id="IPR047575">
    <property type="entry name" value="Sm"/>
</dbReference>
<dbReference type="GO" id="GO:0003723">
    <property type="term" value="F:RNA binding"/>
    <property type="evidence" value="ECO:0007669"/>
    <property type="project" value="InterPro"/>
</dbReference>
<reference evidence="2" key="1">
    <citation type="submission" date="2016-10" db="EMBL/GenBank/DDBJ databases">
        <authorList>
            <person name="Benchimol M."/>
            <person name="Almeida L.G."/>
            <person name="Vasconcelos A.T."/>
            <person name="Perreira-Neves A."/>
            <person name="Rosa I.A."/>
            <person name="Tasca T."/>
            <person name="Bogo M.R."/>
            <person name="de Souza W."/>
        </authorList>
    </citation>
    <scope>NUCLEOTIDE SEQUENCE [LARGE SCALE GENOMIC DNA]</scope>
    <source>
        <strain evidence="2">K</strain>
    </source>
</reference>
<dbReference type="VEuPathDB" id="TrichDB:TRFO_27530"/>
<gene>
    <name evidence="2" type="ORF">TRFO_27530</name>
</gene>
<dbReference type="Pfam" id="PF01423">
    <property type="entry name" value="LSM"/>
    <property type="match status" value="1"/>
</dbReference>
<dbReference type="GeneID" id="94840313"/>
<dbReference type="InterPro" id="IPR010920">
    <property type="entry name" value="LSM_dom_sf"/>
</dbReference>
<evidence type="ECO:0000313" key="2">
    <source>
        <dbReference type="EMBL" id="OHT04908.1"/>
    </source>
</evidence>
<proteinExistence type="predicted"/>
<dbReference type="PROSITE" id="PS52002">
    <property type="entry name" value="SM"/>
    <property type="match status" value="1"/>
</dbReference>
<organism evidence="2 3">
    <name type="scientific">Tritrichomonas foetus</name>
    <dbReference type="NCBI Taxonomy" id="1144522"/>
    <lineage>
        <taxon>Eukaryota</taxon>
        <taxon>Metamonada</taxon>
        <taxon>Parabasalia</taxon>
        <taxon>Tritrichomonadida</taxon>
        <taxon>Tritrichomonadidae</taxon>
        <taxon>Tritrichomonas</taxon>
    </lineage>
</organism>
<keyword evidence="3" id="KW-1185">Reference proteome</keyword>
<name>A0A1J4K5B3_9EUKA</name>
<accession>A0A1J4K5B3</accession>
<dbReference type="RefSeq" id="XP_068358044.1">
    <property type="nucleotide sequence ID" value="XM_068505609.1"/>
</dbReference>
<dbReference type="EMBL" id="MLAK01000777">
    <property type="protein sequence ID" value="OHT04908.1"/>
    <property type="molecule type" value="Genomic_DNA"/>
</dbReference>
<protein>
    <recommendedName>
        <fullName evidence="1">Sm domain-containing protein</fullName>
    </recommendedName>
</protein>
<evidence type="ECO:0000313" key="3">
    <source>
        <dbReference type="Proteomes" id="UP000179807"/>
    </source>
</evidence>
<dbReference type="AlphaFoldDB" id="A0A1J4K5B3"/>
<dbReference type="Proteomes" id="UP000179807">
    <property type="component" value="Unassembled WGS sequence"/>
</dbReference>
<evidence type="ECO:0000259" key="1">
    <source>
        <dbReference type="PROSITE" id="PS52002"/>
    </source>
</evidence>
<feature type="domain" description="Sm" evidence="1">
    <location>
        <begin position="1"/>
        <end position="55"/>
    </location>
</feature>
<dbReference type="OrthoDB" id="2020720at2759"/>
<dbReference type="InterPro" id="IPR001163">
    <property type="entry name" value="Sm_dom_euk/arc"/>
</dbReference>
<dbReference type="SUPFAM" id="SSF50182">
    <property type="entry name" value="Sm-like ribonucleoproteins"/>
    <property type="match status" value="1"/>
</dbReference>